<evidence type="ECO:0000256" key="7">
    <source>
        <dbReference type="ARBA" id="ARBA00017529"/>
    </source>
</evidence>
<evidence type="ECO:0000256" key="15">
    <source>
        <dbReference type="ARBA" id="ARBA00065736"/>
    </source>
</evidence>
<dbReference type="PANTHER" id="PTHR21292:SF13">
    <property type="entry name" value="EXOCYST COMPLEX COMPONENT 3"/>
    <property type="match status" value="1"/>
</dbReference>
<evidence type="ECO:0000256" key="3">
    <source>
        <dbReference type="ARBA" id="ARBA00004555"/>
    </source>
</evidence>
<evidence type="ECO:0000256" key="2">
    <source>
        <dbReference type="ARBA" id="ARBA00004214"/>
    </source>
</evidence>
<keyword evidence="9" id="KW-0268">Exocytosis</keyword>
<dbReference type="Gene3D" id="1.10.357.50">
    <property type="match status" value="1"/>
</dbReference>
<evidence type="ECO:0000256" key="4">
    <source>
        <dbReference type="ARBA" id="ARBA00004556"/>
    </source>
</evidence>
<dbReference type="GO" id="GO:0048471">
    <property type="term" value="C:perinuclear region of cytoplasm"/>
    <property type="evidence" value="ECO:0007669"/>
    <property type="project" value="UniProtKB-SubCell"/>
</dbReference>
<dbReference type="GO" id="GO:0016020">
    <property type="term" value="C:membrane"/>
    <property type="evidence" value="ECO:0007669"/>
    <property type="project" value="UniProtKB-ARBA"/>
</dbReference>
<keyword evidence="12" id="KW-0007">Acetylation</keyword>
<sequence length="746" mass="86713">MEEPDKEAMATAVQRVAGMLQRPDQLDKVEQYRRREARKKASVEARLKAAIQSQLDGVRTGLNQLHNALNDVKDIQQSLGNVSKDWRQSINTIESLKDVKDAVVQHSQLAAAVENLKNIFSVPEIVKETQDLIEQSALLEAHRKLMDLECSRDDLMYEQYRMDSKNTHDMNLIQNYFGEVQHLSDELAKQLWMVIQRSITTVRKDPTLLVSVVRIIEREEKIDRRMMDRRKQTGFIPPGRPKKWKQKMFDVLDKTIRTRIEGTQAETRESDKMWLVRHLEIIRRYVLDDLIIVKNLMVQCFPPSYNIFSKVLELYHSALASRIQELASEDLEANEIVSILTWVLNTYCSSEMMGNIDLVPEVDVTLLKPLLSVKIVDQLLDKYMATLQFNIIAWLRKALETDKKDWDKDTEPEADQDGYYQTTLPAIVFQMFEQNLQVAAQISEELKKKVLHLCLQQMNTFLNRYSEQAQLYKEEHLKNRQLPACYVQYMIAIINNCQTFKESIVSLKRKYLSEEDVLAFGSTNMDSILDNIANEGCKSLLDEVFLDLEQHLNELMTRKWLGGSNSVDTICVTLEDYFNDFAKIKPHYKRKMTVKAHRKVVTEYLKAIMQRRICFRNAEERKEGAERMIKEAEQFKFLFKRLTSGFNEETDGLCDTITDIAEVIKLTDPSLLYLEVSTLVTRYPDLRDDHIASLLAMRGDASREMKQTIIETVEQSQRQQSLKYKPIFKDIIVPSLTTLSVPKLLK</sequence>
<dbReference type="AlphaFoldDB" id="A0AAV3A1C2"/>
<organism evidence="17 18">
    <name type="scientific">Pyxicephalus adspersus</name>
    <name type="common">African bullfrog</name>
    <dbReference type="NCBI Taxonomy" id="30357"/>
    <lineage>
        <taxon>Eukaryota</taxon>
        <taxon>Metazoa</taxon>
        <taxon>Chordata</taxon>
        <taxon>Craniata</taxon>
        <taxon>Vertebrata</taxon>
        <taxon>Euteleostomi</taxon>
        <taxon>Amphibia</taxon>
        <taxon>Batrachia</taxon>
        <taxon>Anura</taxon>
        <taxon>Neobatrachia</taxon>
        <taxon>Ranoidea</taxon>
        <taxon>Pyxicephalidae</taxon>
        <taxon>Pyxicephalinae</taxon>
        <taxon>Pyxicephalus</taxon>
    </lineage>
</organism>
<dbReference type="InterPro" id="IPR010326">
    <property type="entry name" value="EXOC3/Sec6"/>
</dbReference>
<evidence type="ECO:0000256" key="16">
    <source>
        <dbReference type="ARBA" id="ARBA00079613"/>
    </source>
</evidence>
<dbReference type="GO" id="GO:0000145">
    <property type="term" value="C:exocyst"/>
    <property type="evidence" value="ECO:0007669"/>
    <property type="project" value="InterPro"/>
</dbReference>
<comment type="caution">
    <text evidence="17">The sequence shown here is derived from an EMBL/GenBank/DDBJ whole genome shotgun (WGS) entry which is preliminary data.</text>
</comment>
<accession>A0AAV3A1C2</accession>
<dbReference type="InterPro" id="IPR042532">
    <property type="entry name" value="EXOC3/Sec6_C"/>
</dbReference>
<evidence type="ECO:0000256" key="9">
    <source>
        <dbReference type="ARBA" id="ARBA00022483"/>
    </source>
</evidence>
<gene>
    <name evidence="17" type="ORF">GDO54_012326</name>
</gene>
<dbReference type="GO" id="GO:0030496">
    <property type="term" value="C:midbody"/>
    <property type="evidence" value="ECO:0007669"/>
    <property type="project" value="UniProtKB-SubCell"/>
</dbReference>
<keyword evidence="8" id="KW-0813">Transport</keyword>
<comment type="similarity">
    <text evidence="6">Belongs to the SEC6 family.</text>
</comment>
<keyword evidence="11" id="KW-0653">Protein transport</keyword>
<evidence type="ECO:0000256" key="6">
    <source>
        <dbReference type="ARBA" id="ARBA00009447"/>
    </source>
</evidence>
<dbReference type="FunFam" id="1.10.357.50:FF:000004">
    <property type="entry name" value="Exocyst complex component 3"/>
    <property type="match status" value="1"/>
</dbReference>
<keyword evidence="14" id="KW-0966">Cell projection</keyword>
<dbReference type="FunFam" id="1.10.357.70:FF:000001">
    <property type="entry name" value="Exocyst complex component 3"/>
    <property type="match status" value="1"/>
</dbReference>
<evidence type="ECO:0000256" key="5">
    <source>
        <dbReference type="ARBA" id="ARBA00004624"/>
    </source>
</evidence>
<dbReference type="Proteomes" id="UP001181693">
    <property type="component" value="Unassembled WGS sequence"/>
</dbReference>
<dbReference type="GO" id="GO:0015031">
    <property type="term" value="P:protein transport"/>
    <property type="evidence" value="ECO:0007669"/>
    <property type="project" value="UniProtKB-KW"/>
</dbReference>
<comment type="function">
    <text evidence="1">Component of the exocyst complex involved in the docking of exocytic vesicles with fusion sites on the plasma membrane.</text>
</comment>
<dbReference type="EMBL" id="DYDO01000005">
    <property type="protein sequence ID" value="DBA24704.1"/>
    <property type="molecule type" value="Genomic_DNA"/>
</dbReference>
<proteinExistence type="inferred from homology"/>
<evidence type="ECO:0000313" key="18">
    <source>
        <dbReference type="Proteomes" id="UP001181693"/>
    </source>
</evidence>
<dbReference type="PANTHER" id="PTHR21292">
    <property type="entry name" value="EXOCYST COMPLEX COMPONENT SEC6-RELATED"/>
    <property type="match status" value="1"/>
</dbReference>
<comment type="subunit">
    <text evidence="15">The exocyst complex is composed of EXOC1, EXOC2, EXOC3, EXOC4, EXOC5, EXOC6, EXOC7 and EXOC8. Interacts with EXOC3L1. Interacts with BIRC6/bruce. Interacts with MYRIP. Interacts with SLC6A9.</text>
</comment>
<evidence type="ECO:0000256" key="12">
    <source>
        <dbReference type="ARBA" id="ARBA00022990"/>
    </source>
</evidence>
<evidence type="ECO:0000256" key="10">
    <source>
        <dbReference type="ARBA" id="ARBA00022490"/>
    </source>
</evidence>
<evidence type="ECO:0000256" key="14">
    <source>
        <dbReference type="ARBA" id="ARBA00023273"/>
    </source>
</evidence>
<evidence type="ECO:0000256" key="13">
    <source>
        <dbReference type="ARBA" id="ARBA00023034"/>
    </source>
</evidence>
<comment type="subcellular location">
    <subcellularLocation>
        <location evidence="5">Cell projection</location>
        <location evidence="5">Growth cone</location>
    </subcellularLocation>
    <subcellularLocation>
        <location evidence="4">Cytoplasm</location>
        <location evidence="4">Perinuclear region</location>
    </subcellularLocation>
    <subcellularLocation>
        <location evidence="3">Golgi apparatus</location>
    </subcellularLocation>
    <subcellularLocation>
        <location evidence="2">Midbody</location>
    </subcellularLocation>
</comment>
<dbReference type="GO" id="GO:0030426">
    <property type="term" value="C:growth cone"/>
    <property type="evidence" value="ECO:0007669"/>
    <property type="project" value="UniProtKB-SubCell"/>
</dbReference>
<reference evidence="17" key="1">
    <citation type="thesis" date="2020" institute="ProQuest LLC" country="789 East Eisenhower Parkway, Ann Arbor, MI, USA">
        <title>Comparative Genomics and Chromosome Evolution.</title>
        <authorList>
            <person name="Mudd A.B."/>
        </authorList>
    </citation>
    <scope>NUCLEOTIDE SEQUENCE</scope>
    <source>
        <strain evidence="17">1538</strain>
        <tissue evidence="17">Blood</tissue>
    </source>
</reference>
<evidence type="ECO:0000256" key="1">
    <source>
        <dbReference type="ARBA" id="ARBA00002660"/>
    </source>
</evidence>
<dbReference type="GO" id="GO:0000149">
    <property type="term" value="F:SNARE binding"/>
    <property type="evidence" value="ECO:0007669"/>
    <property type="project" value="TreeGrafter"/>
</dbReference>
<keyword evidence="18" id="KW-1185">Reference proteome</keyword>
<dbReference type="GO" id="GO:0005794">
    <property type="term" value="C:Golgi apparatus"/>
    <property type="evidence" value="ECO:0007669"/>
    <property type="project" value="UniProtKB-SubCell"/>
</dbReference>
<dbReference type="Gene3D" id="1.10.357.70">
    <property type="entry name" value="Exocyst complex component Sec6, C-terminal domain"/>
    <property type="match status" value="1"/>
</dbReference>
<evidence type="ECO:0000256" key="8">
    <source>
        <dbReference type="ARBA" id="ARBA00022448"/>
    </source>
</evidence>
<keyword evidence="13" id="KW-0333">Golgi apparatus</keyword>
<dbReference type="GO" id="GO:0051601">
    <property type="term" value="P:exocyst localization"/>
    <property type="evidence" value="ECO:0007669"/>
    <property type="project" value="TreeGrafter"/>
</dbReference>
<name>A0AAV3A1C2_PYXAD</name>
<keyword evidence="10" id="KW-0963">Cytoplasm</keyword>
<dbReference type="Pfam" id="PF06046">
    <property type="entry name" value="Sec6"/>
    <property type="match status" value="1"/>
</dbReference>
<dbReference type="GO" id="GO:0006887">
    <property type="term" value="P:exocytosis"/>
    <property type="evidence" value="ECO:0007669"/>
    <property type="project" value="UniProtKB-KW"/>
</dbReference>
<protein>
    <recommendedName>
        <fullName evidence="7">Exocyst complex component 3</fullName>
    </recommendedName>
    <alternativeName>
        <fullName evidence="16">Exocyst complex component Sec6</fullName>
    </alternativeName>
</protein>
<evidence type="ECO:0000313" key="17">
    <source>
        <dbReference type="EMBL" id="DBA24704.1"/>
    </source>
</evidence>
<evidence type="ECO:0000256" key="11">
    <source>
        <dbReference type="ARBA" id="ARBA00022927"/>
    </source>
</evidence>